<proteinExistence type="predicted"/>
<dbReference type="WBParaSite" id="Gr19_v10_g802.t1">
    <property type="protein sequence ID" value="Gr19_v10_g802.t1"/>
    <property type="gene ID" value="Gr19_v10_g802"/>
</dbReference>
<accession>A0A914I9U6</accession>
<dbReference type="Proteomes" id="UP000887572">
    <property type="component" value="Unplaced"/>
</dbReference>
<evidence type="ECO:0000313" key="2">
    <source>
        <dbReference type="WBParaSite" id="Gr19_v10_g802.t1"/>
    </source>
</evidence>
<dbReference type="AlphaFoldDB" id="A0A914I9U6"/>
<keyword evidence="1" id="KW-1185">Reference proteome</keyword>
<protein>
    <submittedName>
        <fullName evidence="2">Uncharacterized protein</fullName>
    </submittedName>
</protein>
<name>A0A914I9U6_GLORO</name>
<sequence>MFAFPLYFWRRQQKKEKEGENLFAAPDFLPSGATRIIVIDGTALPVCPRSPFFFPSTSAFPITVLVCAVPAPLLLSFQQLLTHSHARRFNLLPEKSQKN</sequence>
<reference evidence="2" key="1">
    <citation type="submission" date="2022-11" db="UniProtKB">
        <authorList>
            <consortium name="WormBaseParasite"/>
        </authorList>
    </citation>
    <scope>IDENTIFICATION</scope>
</reference>
<evidence type="ECO:0000313" key="1">
    <source>
        <dbReference type="Proteomes" id="UP000887572"/>
    </source>
</evidence>
<organism evidence="1 2">
    <name type="scientific">Globodera rostochiensis</name>
    <name type="common">Golden nematode worm</name>
    <name type="synonym">Heterodera rostochiensis</name>
    <dbReference type="NCBI Taxonomy" id="31243"/>
    <lineage>
        <taxon>Eukaryota</taxon>
        <taxon>Metazoa</taxon>
        <taxon>Ecdysozoa</taxon>
        <taxon>Nematoda</taxon>
        <taxon>Chromadorea</taxon>
        <taxon>Rhabditida</taxon>
        <taxon>Tylenchina</taxon>
        <taxon>Tylenchomorpha</taxon>
        <taxon>Tylenchoidea</taxon>
        <taxon>Heteroderidae</taxon>
        <taxon>Heteroderinae</taxon>
        <taxon>Globodera</taxon>
    </lineage>
</organism>